<keyword evidence="3" id="KW-1185">Reference proteome</keyword>
<dbReference type="Pfam" id="PF03646">
    <property type="entry name" value="FlaG"/>
    <property type="match status" value="1"/>
</dbReference>
<reference evidence="3" key="1">
    <citation type="submission" date="2023-12" db="EMBL/GenBank/DDBJ databases">
        <title>Novel isolates from deep terrestrial aquifers shed light on the physiology and ecology of the class Limnochordia.</title>
        <authorList>
            <person name="Karnachuk O.V."/>
            <person name="Lukina A.P."/>
            <person name="Avakyan M.R."/>
            <person name="Kadnikov V."/>
            <person name="Begmatov S."/>
            <person name="Beletsky A.V."/>
            <person name="Mardanov A.V."/>
            <person name="Ravin N.V."/>
        </authorList>
    </citation>
    <scope>NUCLEOTIDE SEQUENCE [LARGE SCALE GENOMIC DNA]</scope>
    <source>
        <strain evidence="3">LN</strain>
    </source>
</reference>
<sequence length="129" mass="13555">MSSSLSGQAPQPLIRPVSPPAAGGAAPRPADGAMGVNRAAGPAGAPSSGEEQAQLLSAMSEADAAAPPRSVVVRTTELLNTILADARRQLKFHVHEGTGRIWVQVIDTRTQEVVKEIPPERRDRASVYQ</sequence>
<evidence type="ECO:0000313" key="3">
    <source>
        <dbReference type="Proteomes" id="UP001333102"/>
    </source>
</evidence>
<dbReference type="RefSeq" id="WP_324668243.1">
    <property type="nucleotide sequence ID" value="NZ_CP141614.1"/>
</dbReference>
<organism evidence="2 3">
    <name type="scientific">Geochorda subterranea</name>
    <dbReference type="NCBI Taxonomy" id="3109564"/>
    <lineage>
        <taxon>Bacteria</taxon>
        <taxon>Bacillati</taxon>
        <taxon>Bacillota</taxon>
        <taxon>Limnochordia</taxon>
        <taxon>Limnochordales</taxon>
        <taxon>Geochordaceae</taxon>
        <taxon>Geochorda</taxon>
    </lineage>
</organism>
<feature type="compositionally biased region" description="Low complexity" evidence="1">
    <location>
        <begin position="20"/>
        <end position="49"/>
    </location>
</feature>
<keyword evidence="2" id="KW-0969">Cilium</keyword>
<dbReference type="InterPro" id="IPR005186">
    <property type="entry name" value="FlaG"/>
</dbReference>
<dbReference type="Gene3D" id="3.30.160.170">
    <property type="entry name" value="FlaG-like"/>
    <property type="match status" value="1"/>
</dbReference>
<evidence type="ECO:0000256" key="1">
    <source>
        <dbReference type="SAM" id="MobiDB-lite"/>
    </source>
</evidence>
<name>A0ABZ1BNC4_9FIRM</name>
<accession>A0ABZ1BNC4</accession>
<dbReference type="EMBL" id="CP141614">
    <property type="protein sequence ID" value="WRP13970.1"/>
    <property type="molecule type" value="Genomic_DNA"/>
</dbReference>
<keyword evidence="2" id="KW-0282">Flagellum</keyword>
<evidence type="ECO:0000313" key="2">
    <source>
        <dbReference type="EMBL" id="WRP13970.1"/>
    </source>
</evidence>
<dbReference type="SUPFAM" id="SSF160214">
    <property type="entry name" value="FlaG-like"/>
    <property type="match status" value="1"/>
</dbReference>
<dbReference type="InterPro" id="IPR035924">
    <property type="entry name" value="FlaG-like_sf"/>
</dbReference>
<keyword evidence="2" id="KW-0966">Cell projection</keyword>
<dbReference type="Proteomes" id="UP001333102">
    <property type="component" value="Chromosome"/>
</dbReference>
<protein>
    <submittedName>
        <fullName evidence="2">Flagellar protein FlaG</fullName>
    </submittedName>
</protein>
<gene>
    <name evidence="2" type="ORF">VLY81_11115</name>
</gene>
<proteinExistence type="predicted"/>
<feature type="region of interest" description="Disordered" evidence="1">
    <location>
        <begin position="1"/>
        <end position="69"/>
    </location>
</feature>